<organism evidence="2 3">
    <name type="scientific">Ameiurus melas</name>
    <name type="common">Black bullhead</name>
    <name type="synonym">Silurus melas</name>
    <dbReference type="NCBI Taxonomy" id="219545"/>
    <lineage>
        <taxon>Eukaryota</taxon>
        <taxon>Metazoa</taxon>
        <taxon>Chordata</taxon>
        <taxon>Craniata</taxon>
        <taxon>Vertebrata</taxon>
        <taxon>Euteleostomi</taxon>
        <taxon>Actinopterygii</taxon>
        <taxon>Neopterygii</taxon>
        <taxon>Teleostei</taxon>
        <taxon>Ostariophysi</taxon>
        <taxon>Siluriformes</taxon>
        <taxon>Ictaluridae</taxon>
        <taxon>Ameiurus</taxon>
    </lineage>
</organism>
<evidence type="ECO:0000313" key="3">
    <source>
        <dbReference type="Proteomes" id="UP000593565"/>
    </source>
</evidence>
<protein>
    <submittedName>
        <fullName evidence="2">Uncharacterized protein</fullName>
    </submittedName>
</protein>
<keyword evidence="1" id="KW-0472">Membrane</keyword>
<evidence type="ECO:0000256" key="1">
    <source>
        <dbReference type="SAM" id="Phobius"/>
    </source>
</evidence>
<dbReference type="Proteomes" id="UP000593565">
    <property type="component" value="Unassembled WGS sequence"/>
</dbReference>
<accession>A0A7J6AWK1</accession>
<keyword evidence="1" id="KW-0812">Transmembrane</keyword>
<gene>
    <name evidence="2" type="ORF">AMELA_G00100550</name>
</gene>
<keyword evidence="3" id="KW-1185">Reference proteome</keyword>
<dbReference type="EMBL" id="JAAGNN010000008">
    <property type="protein sequence ID" value="KAF4085938.1"/>
    <property type="molecule type" value="Genomic_DNA"/>
</dbReference>
<dbReference type="AlphaFoldDB" id="A0A7J6AWK1"/>
<keyword evidence="1" id="KW-1133">Transmembrane helix</keyword>
<name>A0A7J6AWK1_AMEME</name>
<proteinExistence type="predicted"/>
<evidence type="ECO:0000313" key="2">
    <source>
        <dbReference type="EMBL" id="KAF4085938.1"/>
    </source>
</evidence>
<comment type="caution">
    <text evidence="2">The sequence shown here is derived from an EMBL/GenBank/DDBJ whole genome shotgun (WGS) entry which is preliminary data.</text>
</comment>
<feature type="transmembrane region" description="Helical" evidence="1">
    <location>
        <begin position="38"/>
        <end position="57"/>
    </location>
</feature>
<reference evidence="2 3" key="1">
    <citation type="submission" date="2020-02" db="EMBL/GenBank/DDBJ databases">
        <title>A chromosome-scale genome assembly of the black bullhead catfish (Ameiurus melas).</title>
        <authorList>
            <person name="Wen M."/>
            <person name="Zham M."/>
            <person name="Cabau C."/>
            <person name="Klopp C."/>
            <person name="Donnadieu C."/>
            <person name="Roques C."/>
            <person name="Bouchez O."/>
            <person name="Lampietro C."/>
            <person name="Jouanno E."/>
            <person name="Herpin A."/>
            <person name="Louis A."/>
            <person name="Berthelot C."/>
            <person name="Parey E."/>
            <person name="Roest-Crollius H."/>
            <person name="Braasch I."/>
            <person name="Postlethwait J."/>
            <person name="Robinson-Rechavi M."/>
            <person name="Echchiki A."/>
            <person name="Begum T."/>
            <person name="Montfort J."/>
            <person name="Schartl M."/>
            <person name="Bobe J."/>
            <person name="Guiguen Y."/>
        </authorList>
    </citation>
    <scope>NUCLEOTIDE SEQUENCE [LARGE SCALE GENOMIC DNA]</scope>
    <source>
        <strain evidence="2">M_S1</strain>
        <tissue evidence="2">Blood</tissue>
    </source>
</reference>
<sequence>MRFLPIITAIVASPLALQWSSSFWSCFGQSTVSSIPVPYFPLFFVAAFGQVLLGLLYKWSLRPFRTRHGRKPAPSFDCYRV</sequence>